<dbReference type="GeneID" id="92862784"/>
<comment type="caution">
    <text evidence="1">The sequence shown here is derived from an EMBL/GenBank/DDBJ whole genome shotgun (WGS) entry which is preliminary data.</text>
</comment>
<organism evidence="1 2">
    <name type="scientific">Bacillus licheniformis</name>
    <dbReference type="NCBI Taxonomy" id="1402"/>
    <lineage>
        <taxon>Bacteria</taxon>
        <taxon>Bacillati</taxon>
        <taxon>Bacillota</taxon>
        <taxon>Bacilli</taxon>
        <taxon>Bacillales</taxon>
        <taxon>Bacillaceae</taxon>
        <taxon>Bacillus</taxon>
    </lineage>
</organism>
<sequence>MLVLMVKFILLFILCSISFSLFKACVYTAGKKLIDRTAEGSALNWTCSVFIKNGVAMTGDDCFIMAVSAALLAIYI</sequence>
<protein>
    <submittedName>
        <fullName evidence="1">Uncharacterized protein</fullName>
    </submittedName>
</protein>
<dbReference type="Proteomes" id="UP000435910">
    <property type="component" value="Unassembled WGS sequence"/>
</dbReference>
<name>A0A415J3S7_BACLI</name>
<reference evidence="1 2" key="1">
    <citation type="submission" date="2019-06" db="EMBL/GenBank/DDBJ databases">
        <title>Genome sequence analysis of &gt;100 Bacillus licheniformis strains suggests intrinsic resistance to this species.</title>
        <authorList>
            <person name="Wels M."/>
            <person name="Siezen R.J."/>
            <person name="Johansen E."/>
            <person name="Stuer-Lauridsen B."/>
            <person name="Bjerre K."/>
            <person name="Nielsen B.K.K."/>
        </authorList>
    </citation>
    <scope>NUCLEOTIDE SEQUENCE [LARGE SCALE GENOMIC DNA]</scope>
    <source>
        <strain evidence="1 2">BAC-16736</strain>
    </source>
</reference>
<evidence type="ECO:0000313" key="1">
    <source>
        <dbReference type="EMBL" id="TWL24409.1"/>
    </source>
</evidence>
<accession>A0A415J3S7</accession>
<evidence type="ECO:0000313" key="2">
    <source>
        <dbReference type="Proteomes" id="UP000435910"/>
    </source>
</evidence>
<dbReference type="RefSeq" id="WP_003179386.1">
    <property type="nucleotide sequence ID" value="NZ_BEXU01000007.1"/>
</dbReference>
<dbReference type="AlphaFoldDB" id="A0A415J3S7"/>
<gene>
    <name evidence="1" type="ORF">CHCC16736_1210</name>
</gene>
<proteinExistence type="predicted"/>
<dbReference type="EMBL" id="NILC01000027">
    <property type="protein sequence ID" value="TWL24409.1"/>
    <property type="molecule type" value="Genomic_DNA"/>
</dbReference>